<organism evidence="1 2">
    <name type="scientific">Trametes pubescens</name>
    <name type="common">White-rot fungus</name>
    <dbReference type="NCBI Taxonomy" id="154538"/>
    <lineage>
        <taxon>Eukaryota</taxon>
        <taxon>Fungi</taxon>
        <taxon>Dikarya</taxon>
        <taxon>Basidiomycota</taxon>
        <taxon>Agaricomycotina</taxon>
        <taxon>Agaricomycetes</taxon>
        <taxon>Polyporales</taxon>
        <taxon>Polyporaceae</taxon>
        <taxon>Trametes</taxon>
    </lineage>
</organism>
<keyword evidence="2" id="KW-1185">Reference proteome</keyword>
<dbReference type="EMBL" id="MNAD01001148">
    <property type="protein sequence ID" value="OJT07646.1"/>
    <property type="molecule type" value="Genomic_DNA"/>
</dbReference>
<accession>A0A1M2VJA5</accession>
<evidence type="ECO:0000313" key="2">
    <source>
        <dbReference type="Proteomes" id="UP000184267"/>
    </source>
</evidence>
<feature type="non-terminal residue" evidence="1">
    <location>
        <position position="57"/>
    </location>
</feature>
<dbReference type="AlphaFoldDB" id="A0A1M2VJA5"/>
<proteinExistence type="predicted"/>
<reference evidence="1 2" key="1">
    <citation type="submission" date="2016-10" db="EMBL/GenBank/DDBJ databases">
        <title>Genome sequence of the basidiomycete white-rot fungus Trametes pubescens.</title>
        <authorList>
            <person name="Makela M.R."/>
            <person name="Granchi Z."/>
            <person name="Peng M."/>
            <person name="De Vries R.P."/>
            <person name="Grigoriev I."/>
            <person name="Riley R."/>
            <person name="Hilden K."/>
        </authorList>
    </citation>
    <scope>NUCLEOTIDE SEQUENCE [LARGE SCALE GENOMIC DNA]</scope>
    <source>
        <strain evidence="1 2">FBCC735</strain>
    </source>
</reference>
<sequence length="57" mass="6165">MDDALAYGAAKRRCEVYGAAAACERDCYSMACYPVRDATVRRWEAAAGGRSSQNVAE</sequence>
<evidence type="ECO:0000313" key="1">
    <source>
        <dbReference type="EMBL" id="OJT07646.1"/>
    </source>
</evidence>
<dbReference type="Proteomes" id="UP000184267">
    <property type="component" value="Unassembled WGS sequence"/>
</dbReference>
<gene>
    <name evidence="1" type="ORF">TRAPUB_1486</name>
</gene>
<comment type="caution">
    <text evidence="1">The sequence shown here is derived from an EMBL/GenBank/DDBJ whole genome shotgun (WGS) entry which is preliminary data.</text>
</comment>
<protein>
    <submittedName>
        <fullName evidence="1">Uncharacterized protein</fullName>
    </submittedName>
</protein>
<name>A0A1M2VJA5_TRAPU</name>